<evidence type="ECO:0008006" key="3">
    <source>
        <dbReference type="Google" id="ProtNLM"/>
    </source>
</evidence>
<evidence type="ECO:0000313" key="2">
    <source>
        <dbReference type="Proteomes" id="UP000784294"/>
    </source>
</evidence>
<dbReference type="Proteomes" id="UP000784294">
    <property type="component" value="Unassembled WGS sequence"/>
</dbReference>
<dbReference type="AlphaFoldDB" id="A0A448WE67"/>
<dbReference type="SUPFAM" id="SSF56801">
    <property type="entry name" value="Acetyl-CoA synthetase-like"/>
    <property type="match status" value="1"/>
</dbReference>
<reference evidence="1" key="1">
    <citation type="submission" date="2018-11" db="EMBL/GenBank/DDBJ databases">
        <authorList>
            <consortium name="Pathogen Informatics"/>
        </authorList>
    </citation>
    <scope>NUCLEOTIDE SEQUENCE</scope>
</reference>
<dbReference type="EMBL" id="CAAALY010006844">
    <property type="protein sequence ID" value="VEL09641.1"/>
    <property type="molecule type" value="Genomic_DNA"/>
</dbReference>
<name>A0A448WE67_9PLAT</name>
<organism evidence="1 2">
    <name type="scientific">Protopolystoma xenopodis</name>
    <dbReference type="NCBI Taxonomy" id="117903"/>
    <lineage>
        <taxon>Eukaryota</taxon>
        <taxon>Metazoa</taxon>
        <taxon>Spiralia</taxon>
        <taxon>Lophotrochozoa</taxon>
        <taxon>Platyhelminthes</taxon>
        <taxon>Monogenea</taxon>
        <taxon>Polyopisthocotylea</taxon>
        <taxon>Polystomatidea</taxon>
        <taxon>Polystomatidae</taxon>
        <taxon>Protopolystoma</taxon>
    </lineage>
</organism>
<proteinExistence type="predicted"/>
<dbReference type="Gene3D" id="3.30.300.30">
    <property type="match status" value="1"/>
</dbReference>
<dbReference type="InterPro" id="IPR045851">
    <property type="entry name" value="AMP-bd_C_sf"/>
</dbReference>
<dbReference type="OrthoDB" id="10253869at2759"/>
<sequence>MLSTTLHEEVIEGVKLLVRQRIGSIAKLAGACIVPGLPKTKSGKIARASLTNMASGSSILVRLYKENT</sequence>
<accession>A0A448WE67</accession>
<comment type="caution">
    <text evidence="1">The sequence shown here is derived from an EMBL/GenBank/DDBJ whole genome shotgun (WGS) entry which is preliminary data.</text>
</comment>
<protein>
    <recommendedName>
        <fullName evidence="3">AMP-binding enzyme C-terminal domain-containing protein</fullName>
    </recommendedName>
</protein>
<keyword evidence="2" id="KW-1185">Reference proteome</keyword>
<evidence type="ECO:0000313" key="1">
    <source>
        <dbReference type="EMBL" id="VEL09641.1"/>
    </source>
</evidence>
<gene>
    <name evidence="1" type="ORF">PXEA_LOCUS3081</name>
</gene>